<accession>A0A6G1JTT4</accession>
<comment type="similarity">
    <text evidence="2 9">Belongs to the glycosyl hydrolase 72 family.</text>
</comment>
<dbReference type="EC" id="2.4.1.-" evidence="9"/>
<dbReference type="AlphaFoldDB" id="A0A6G1JTT4"/>
<gene>
    <name evidence="12" type="ORF">K504DRAFT_463413</name>
</gene>
<keyword evidence="10" id="KW-0812">Transmembrane</keyword>
<dbReference type="PANTHER" id="PTHR31468">
    <property type="entry name" value="1,3-BETA-GLUCANOSYLTRANSFERASE GAS1"/>
    <property type="match status" value="1"/>
</dbReference>
<keyword evidence="8 9" id="KW-0449">Lipoprotein</keyword>
<evidence type="ECO:0000256" key="4">
    <source>
        <dbReference type="ARBA" id="ARBA00022729"/>
    </source>
</evidence>
<evidence type="ECO:0000256" key="3">
    <source>
        <dbReference type="ARBA" id="ARBA00022622"/>
    </source>
</evidence>
<feature type="signal peptide" evidence="9">
    <location>
        <begin position="1"/>
        <end position="23"/>
    </location>
</feature>
<dbReference type="Proteomes" id="UP000799428">
    <property type="component" value="Unassembled WGS sequence"/>
</dbReference>
<keyword evidence="6" id="KW-1015">Disulfide bond</keyword>
<keyword evidence="7" id="KW-0325">Glycoprotein</keyword>
<dbReference type="InterPro" id="IPR012946">
    <property type="entry name" value="X8"/>
</dbReference>
<keyword evidence="10" id="KW-1133">Transmembrane helix</keyword>
<protein>
    <recommendedName>
        <fullName evidence="9">1,3-beta-glucanosyltransferase</fullName>
        <ecNumber evidence="9">2.4.1.-</ecNumber>
    </recommendedName>
</protein>
<comment type="subcellular location">
    <subcellularLocation>
        <location evidence="1 9">Cell membrane</location>
        <topology evidence="1 9">Lipid-anchor</topology>
        <topology evidence="1 9">GPI-anchor</topology>
    </subcellularLocation>
</comment>
<evidence type="ECO:0000256" key="9">
    <source>
        <dbReference type="RuleBase" id="RU361209"/>
    </source>
</evidence>
<dbReference type="Gene3D" id="3.20.20.80">
    <property type="entry name" value="Glycosidases"/>
    <property type="match status" value="1"/>
</dbReference>
<evidence type="ECO:0000256" key="10">
    <source>
        <dbReference type="SAM" id="Phobius"/>
    </source>
</evidence>
<dbReference type="OrthoDB" id="421038at2759"/>
<keyword evidence="3 9" id="KW-0336">GPI-anchor</keyword>
<dbReference type="PANTHER" id="PTHR31468:SF2">
    <property type="entry name" value="1,3-BETA-GLUCANOSYLTRANSFERASE GAS1"/>
    <property type="match status" value="1"/>
</dbReference>
<evidence type="ECO:0000256" key="1">
    <source>
        <dbReference type="ARBA" id="ARBA00004609"/>
    </source>
</evidence>
<dbReference type="GO" id="GO:0098552">
    <property type="term" value="C:side of membrane"/>
    <property type="evidence" value="ECO:0007669"/>
    <property type="project" value="UniProtKB-KW"/>
</dbReference>
<keyword evidence="4 9" id="KW-0732">Signal</keyword>
<dbReference type="SUPFAM" id="SSF51445">
    <property type="entry name" value="(Trans)glycosidases"/>
    <property type="match status" value="1"/>
</dbReference>
<dbReference type="InterPro" id="IPR017853">
    <property type="entry name" value="GH"/>
</dbReference>
<keyword evidence="9" id="KW-0808">Transferase</keyword>
<sequence length="550" mass="57835">MRISQSLRYLSCVAVAVISCASAQSYTTIPEIEVYGQHFFYSNNGSQFLLRGVAYQQNYSPNGTASNTTYTDPLADGSSCSRDIPYLKQLFTNVIRVYAIDPTKNHDDCMQQLASADIYVIADLGEPSISIQSDDPSWDVTLYQRYTGVIDALSKYKNVIGFFAGNENVSAANQTAAAAFVKAAVRDSKGYIASQGYRSTLGVGYATADVPTRNDLAHYFACEPGNSGNSTAIDFWGYNVYSWCGDSNYAASSYGERVQFFSDFPVPVFFAEYGCNVGLPGGPTSRPFTEVQVIYGNMTSVFSGGIVYEWFMGANEFGLVSIDGSSVSTYPDFTSLKNQLQSISPSTTSKAGYKPSNTAPACPSVASTWEAAATPLPPSVNPQLCACAVANLQCNVKSTNADVYGDTFNFICAANSKYCDAITANGTTGTYGGLSGCDAKDQLAWVANEYYVGNNKGASACDFSGVATTQAASTSSGCSSLLQALGTAGTGTVASPTGKGTAAGTGGPASTSSKAAAPGVSIPAFFEHGSMIFVVYIGITFVSMVGMFAL</sequence>
<dbReference type="SMART" id="SM00768">
    <property type="entry name" value="X8"/>
    <property type="match status" value="1"/>
</dbReference>
<feature type="transmembrane region" description="Helical" evidence="10">
    <location>
        <begin position="531"/>
        <end position="549"/>
    </location>
</feature>
<dbReference type="GO" id="GO:0042124">
    <property type="term" value="F:1,3-beta-glucanosyltransferase activity"/>
    <property type="evidence" value="ECO:0007669"/>
    <property type="project" value="TreeGrafter"/>
</dbReference>
<organism evidence="12 13">
    <name type="scientific">Pleomassaria siparia CBS 279.74</name>
    <dbReference type="NCBI Taxonomy" id="1314801"/>
    <lineage>
        <taxon>Eukaryota</taxon>
        <taxon>Fungi</taxon>
        <taxon>Dikarya</taxon>
        <taxon>Ascomycota</taxon>
        <taxon>Pezizomycotina</taxon>
        <taxon>Dothideomycetes</taxon>
        <taxon>Pleosporomycetidae</taxon>
        <taxon>Pleosporales</taxon>
        <taxon>Pleomassariaceae</taxon>
        <taxon>Pleomassaria</taxon>
    </lineage>
</organism>
<evidence type="ECO:0000256" key="7">
    <source>
        <dbReference type="ARBA" id="ARBA00023180"/>
    </source>
</evidence>
<reference evidence="12" key="1">
    <citation type="journal article" date="2020" name="Stud. Mycol.">
        <title>101 Dothideomycetes genomes: a test case for predicting lifestyles and emergence of pathogens.</title>
        <authorList>
            <person name="Haridas S."/>
            <person name="Albert R."/>
            <person name="Binder M."/>
            <person name="Bloem J."/>
            <person name="Labutti K."/>
            <person name="Salamov A."/>
            <person name="Andreopoulos B."/>
            <person name="Baker S."/>
            <person name="Barry K."/>
            <person name="Bills G."/>
            <person name="Bluhm B."/>
            <person name="Cannon C."/>
            <person name="Castanera R."/>
            <person name="Culley D."/>
            <person name="Daum C."/>
            <person name="Ezra D."/>
            <person name="Gonzalez J."/>
            <person name="Henrissat B."/>
            <person name="Kuo A."/>
            <person name="Liang C."/>
            <person name="Lipzen A."/>
            <person name="Lutzoni F."/>
            <person name="Magnuson J."/>
            <person name="Mondo S."/>
            <person name="Nolan M."/>
            <person name="Ohm R."/>
            <person name="Pangilinan J."/>
            <person name="Park H.-J."/>
            <person name="Ramirez L."/>
            <person name="Alfaro M."/>
            <person name="Sun H."/>
            <person name="Tritt A."/>
            <person name="Yoshinaga Y."/>
            <person name="Zwiers L.-H."/>
            <person name="Turgeon B."/>
            <person name="Goodwin S."/>
            <person name="Spatafora J."/>
            <person name="Crous P."/>
            <person name="Grigoriev I."/>
        </authorList>
    </citation>
    <scope>NUCLEOTIDE SEQUENCE</scope>
    <source>
        <strain evidence="12">CBS 279.74</strain>
    </source>
</reference>
<evidence type="ECO:0000256" key="6">
    <source>
        <dbReference type="ARBA" id="ARBA00023157"/>
    </source>
</evidence>
<name>A0A6G1JTT4_9PLEO</name>
<dbReference type="GO" id="GO:0005886">
    <property type="term" value="C:plasma membrane"/>
    <property type="evidence" value="ECO:0007669"/>
    <property type="project" value="UniProtKB-SubCell"/>
</dbReference>
<keyword evidence="13" id="KW-1185">Reference proteome</keyword>
<dbReference type="Pfam" id="PF07983">
    <property type="entry name" value="X8"/>
    <property type="match status" value="1"/>
</dbReference>
<dbReference type="EMBL" id="MU005786">
    <property type="protein sequence ID" value="KAF2703692.1"/>
    <property type="molecule type" value="Genomic_DNA"/>
</dbReference>
<dbReference type="PROSITE" id="PS51257">
    <property type="entry name" value="PROKAR_LIPOPROTEIN"/>
    <property type="match status" value="1"/>
</dbReference>
<feature type="domain" description="X8" evidence="11">
    <location>
        <begin position="392"/>
        <end position="480"/>
    </location>
</feature>
<feature type="chain" id="PRO_5026374584" description="1,3-beta-glucanosyltransferase" evidence="9">
    <location>
        <begin position="24"/>
        <end position="550"/>
    </location>
</feature>
<dbReference type="GO" id="GO:0071970">
    <property type="term" value="P:fungal-type cell wall (1-&gt;3)-beta-D-glucan biosynthetic process"/>
    <property type="evidence" value="ECO:0007669"/>
    <property type="project" value="TreeGrafter"/>
</dbReference>
<dbReference type="Gene3D" id="1.20.58.1040">
    <property type="match status" value="1"/>
</dbReference>
<evidence type="ECO:0000256" key="5">
    <source>
        <dbReference type="ARBA" id="ARBA00023136"/>
    </source>
</evidence>
<dbReference type="FunFam" id="3.20.20.80:FF:000038">
    <property type="entry name" value="1,3-beta-glucanosyltransferase"/>
    <property type="match status" value="1"/>
</dbReference>
<dbReference type="GO" id="GO:0031505">
    <property type="term" value="P:fungal-type cell wall organization"/>
    <property type="evidence" value="ECO:0007669"/>
    <property type="project" value="TreeGrafter"/>
</dbReference>
<evidence type="ECO:0000256" key="2">
    <source>
        <dbReference type="ARBA" id="ARBA00007528"/>
    </source>
</evidence>
<dbReference type="Pfam" id="PF03198">
    <property type="entry name" value="Glyco_hydro_72"/>
    <property type="match status" value="1"/>
</dbReference>
<evidence type="ECO:0000313" key="12">
    <source>
        <dbReference type="EMBL" id="KAF2703692.1"/>
    </source>
</evidence>
<evidence type="ECO:0000259" key="11">
    <source>
        <dbReference type="SMART" id="SM00768"/>
    </source>
</evidence>
<proteinExistence type="inferred from homology"/>
<keyword evidence="5 9" id="KW-0472">Membrane</keyword>
<dbReference type="InterPro" id="IPR004886">
    <property type="entry name" value="Glucanosyltransferase"/>
</dbReference>
<comment type="function">
    <text evidence="9">Splits internally a 1,3-beta-glucan molecule and transfers the newly generated reducing end (the donor) to the non-reducing end of another 1,3-beta-glucan molecule (the acceptor) forming a 1,3-beta linkage, resulting in the elongation of 1,3-beta-glucan chains in the cell wall.</text>
</comment>
<evidence type="ECO:0000313" key="13">
    <source>
        <dbReference type="Proteomes" id="UP000799428"/>
    </source>
</evidence>
<evidence type="ECO:0000256" key="8">
    <source>
        <dbReference type="ARBA" id="ARBA00023288"/>
    </source>
</evidence>